<dbReference type="Gene3D" id="3.30.70.260">
    <property type="match status" value="1"/>
</dbReference>
<evidence type="ECO:0000256" key="3">
    <source>
        <dbReference type="ARBA" id="ARBA00022967"/>
    </source>
</evidence>
<dbReference type="PANTHER" id="PTHR43166:SF30">
    <property type="entry name" value="METHIONINE IMPORT ATP-BINDING PROTEIN METN"/>
    <property type="match status" value="1"/>
</dbReference>
<name>A0A644ZF26_9ZZZZ</name>
<dbReference type="Pfam" id="PF09383">
    <property type="entry name" value="NIL"/>
    <property type="match status" value="1"/>
</dbReference>
<keyword evidence="7" id="KW-0067">ATP-binding</keyword>
<keyword evidence="7" id="KW-0547">Nucleotide-binding</keyword>
<dbReference type="PANTHER" id="PTHR43166">
    <property type="entry name" value="AMINO ACID IMPORT ATP-BINDING PROTEIN"/>
    <property type="match status" value="1"/>
</dbReference>
<sequence>MSPKLLLCDEATSALDPNTAASFLNLLKQINEQMNITIIIVAHQMAVIRSICHSLSIIENGRIAASGTVEQIFLEEPLALKNLIGEENNKAPKPKGTTRLKVISSGELANQPVLAKVARSLNIDFSIISASMERVNEVTIQSSIIDVSDSDSVDLTQKLKEYGVIYSCLNESALKESS</sequence>
<accession>A0A644ZF26</accession>
<evidence type="ECO:0000256" key="4">
    <source>
        <dbReference type="ARBA" id="ARBA00022970"/>
    </source>
</evidence>
<dbReference type="InterPro" id="IPR027417">
    <property type="entry name" value="P-loop_NTPase"/>
</dbReference>
<comment type="caution">
    <text evidence="7">The sequence shown here is derived from an EMBL/GenBank/DDBJ whole genome shotgun (WGS) entry which is preliminary data.</text>
</comment>
<dbReference type="GO" id="GO:0005524">
    <property type="term" value="F:ATP binding"/>
    <property type="evidence" value="ECO:0007669"/>
    <property type="project" value="UniProtKB-KW"/>
</dbReference>
<dbReference type="Gene3D" id="3.40.50.300">
    <property type="entry name" value="P-loop containing nucleotide triphosphate hydrolases"/>
    <property type="match status" value="1"/>
</dbReference>
<evidence type="ECO:0000259" key="6">
    <source>
        <dbReference type="Pfam" id="PF09383"/>
    </source>
</evidence>
<feature type="domain" description="NIL" evidence="6">
    <location>
        <begin position="99"/>
        <end position="151"/>
    </location>
</feature>
<evidence type="ECO:0000256" key="1">
    <source>
        <dbReference type="ARBA" id="ARBA00022448"/>
    </source>
</evidence>
<organism evidence="7">
    <name type="scientific">bioreactor metagenome</name>
    <dbReference type="NCBI Taxonomy" id="1076179"/>
    <lineage>
        <taxon>unclassified sequences</taxon>
        <taxon>metagenomes</taxon>
        <taxon>ecological metagenomes</taxon>
    </lineage>
</organism>
<proteinExistence type="predicted"/>
<dbReference type="AlphaFoldDB" id="A0A644ZF26"/>
<dbReference type="InterPro" id="IPR018449">
    <property type="entry name" value="NIL_domain"/>
</dbReference>
<dbReference type="EC" id="3.6.3.-" evidence="7"/>
<keyword evidence="1" id="KW-0813">Transport</keyword>
<dbReference type="InterPro" id="IPR045865">
    <property type="entry name" value="ACT-like_dom_sf"/>
</dbReference>
<keyword evidence="4" id="KW-0029">Amino-acid transport</keyword>
<evidence type="ECO:0000313" key="7">
    <source>
        <dbReference type="EMBL" id="MPM39456.1"/>
    </source>
</evidence>
<keyword evidence="7" id="KW-0378">Hydrolase</keyword>
<gene>
    <name evidence="7" type="primary">metN_18</name>
    <name evidence="7" type="ORF">SDC9_86089</name>
</gene>
<dbReference type="EMBL" id="VSSQ01008646">
    <property type="protein sequence ID" value="MPM39456.1"/>
    <property type="molecule type" value="Genomic_DNA"/>
</dbReference>
<keyword evidence="3" id="KW-1278">Translocase</keyword>
<dbReference type="GO" id="GO:0006865">
    <property type="term" value="P:amino acid transport"/>
    <property type="evidence" value="ECO:0007669"/>
    <property type="project" value="UniProtKB-KW"/>
</dbReference>
<keyword evidence="5" id="KW-0472">Membrane</keyword>
<dbReference type="InterPro" id="IPR050086">
    <property type="entry name" value="MetN_ABC_transporter-like"/>
</dbReference>
<dbReference type="SUPFAM" id="SSF52540">
    <property type="entry name" value="P-loop containing nucleoside triphosphate hydrolases"/>
    <property type="match status" value="1"/>
</dbReference>
<reference evidence="7" key="1">
    <citation type="submission" date="2019-08" db="EMBL/GenBank/DDBJ databases">
        <authorList>
            <person name="Kucharzyk K."/>
            <person name="Murdoch R.W."/>
            <person name="Higgins S."/>
            <person name="Loffler F."/>
        </authorList>
    </citation>
    <scope>NUCLEOTIDE SEQUENCE</scope>
</reference>
<evidence type="ECO:0000256" key="2">
    <source>
        <dbReference type="ARBA" id="ARBA00022475"/>
    </source>
</evidence>
<protein>
    <submittedName>
        <fullName evidence="7">Methionine import ATP-binding protein MetN</fullName>
        <ecNumber evidence="7">3.6.3.-</ecNumber>
    </submittedName>
</protein>
<evidence type="ECO:0000256" key="5">
    <source>
        <dbReference type="ARBA" id="ARBA00023136"/>
    </source>
</evidence>
<dbReference type="SUPFAM" id="SSF55021">
    <property type="entry name" value="ACT-like"/>
    <property type="match status" value="1"/>
</dbReference>
<dbReference type="GO" id="GO:0016787">
    <property type="term" value="F:hydrolase activity"/>
    <property type="evidence" value="ECO:0007669"/>
    <property type="project" value="UniProtKB-KW"/>
</dbReference>
<keyword evidence="2" id="KW-1003">Cell membrane</keyword>